<evidence type="ECO:0000256" key="8">
    <source>
        <dbReference type="SAM" id="Phobius"/>
    </source>
</evidence>
<sequence>MAYDCYEAISNPLLYAQAMSRRLGICLVIYSYTGGFVNAVILSSNTFTLGFCGNDIIDYFFCDAPPPVKLAYDVKESYQNVLYFLLASDVITHTALTLTPYLFIIAAILGICSTQTPQSLLTCSSHLISVSLYYGSILYIYPHPSSSFSLERTKWCLHFILCCSPC</sequence>
<dbReference type="PROSITE" id="PS50262">
    <property type="entry name" value="G_PROTEIN_RECEP_F1_2"/>
    <property type="match status" value="1"/>
</dbReference>
<evidence type="ECO:0000256" key="7">
    <source>
        <dbReference type="ARBA" id="ARBA00023224"/>
    </source>
</evidence>
<feature type="transmembrane region" description="Helical" evidence="8">
    <location>
        <begin position="23"/>
        <end position="41"/>
    </location>
</feature>
<keyword evidence="2 8" id="KW-0812">Transmembrane</keyword>
<name>A0A7J7X131_PIPKU</name>
<feature type="transmembrane region" description="Helical" evidence="8">
    <location>
        <begin position="119"/>
        <end position="141"/>
    </location>
</feature>
<dbReference type="InterPro" id="IPR000725">
    <property type="entry name" value="Olfact_rcpt"/>
</dbReference>
<keyword evidence="7" id="KW-0807">Transducer</keyword>
<protein>
    <recommendedName>
        <fullName evidence="9">G-protein coupled receptors family 1 profile domain-containing protein</fullName>
    </recommendedName>
</protein>
<dbReference type="AlphaFoldDB" id="A0A7J7X131"/>
<reference evidence="10 11" key="1">
    <citation type="journal article" date="2020" name="Nature">
        <title>Six reference-quality genomes reveal evolution of bat adaptations.</title>
        <authorList>
            <person name="Jebb D."/>
            <person name="Huang Z."/>
            <person name="Pippel M."/>
            <person name="Hughes G.M."/>
            <person name="Lavrichenko K."/>
            <person name="Devanna P."/>
            <person name="Winkler S."/>
            <person name="Jermiin L.S."/>
            <person name="Skirmuntt E.C."/>
            <person name="Katzourakis A."/>
            <person name="Burkitt-Gray L."/>
            <person name="Ray D.A."/>
            <person name="Sullivan K.A.M."/>
            <person name="Roscito J.G."/>
            <person name="Kirilenko B.M."/>
            <person name="Davalos L.M."/>
            <person name="Corthals A.P."/>
            <person name="Power M.L."/>
            <person name="Jones G."/>
            <person name="Ransome R.D."/>
            <person name="Dechmann D.K.N."/>
            <person name="Locatelli A.G."/>
            <person name="Puechmaille S.J."/>
            <person name="Fedrigo O."/>
            <person name="Jarvis E.D."/>
            <person name="Hiller M."/>
            <person name="Vernes S.C."/>
            <person name="Myers E.W."/>
            <person name="Teeling E.C."/>
        </authorList>
    </citation>
    <scope>NUCLEOTIDE SEQUENCE [LARGE SCALE GENOMIC DNA]</scope>
    <source>
        <strain evidence="10">MPipKuh1</strain>
        <tissue evidence="10">Flight muscle</tissue>
    </source>
</reference>
<evidence type="ECO:0000256" key="6">
    <source>
        <dbReference type="ARBA" id="ARBA00023170"/>
    </source>
</evidence>
<evidence type="ECO:0000256" key="2">
    <source>
        <dbReference type="ARBA" id="ARBA00022692"/>
    </source>
</evidence>
<dbReference type="InterPro" id="IPR017452">
    <property type="entry name" value="GPCR_Rhodpsn_7TM"/>
</dbReference>
<organism evidence="10 11">
    <name type="scientific">Pipistrellus kuhlii</name>
    <name type="common">Kuhl's pipistrelle</name>
    <dbReference type="NCBI Taxonomy" id="59472"/>
    <lineage>
        <taxon>Eukaryota</taxon>
        <taxon>Metazoa</taxon>
        <taxon>Chordata</taxon>
        <taxon>Craniata</taxon>
        <taxon>Vertebrata</taxon>
        <taxon>Euteleostomi</taxon>
        <taxon>Mammalia</taxon>
        <taxon>Eutheria</taxon>
        <taxon>Laurasiatheria</taxon>
        <taxon>Chiroptera</taxon>
        <taxon>Yangochiroptera</taxon>
        <taxon>Vespertilionidae</taxon>
        <taxon>Pipistrellus</taxon>
    </lineage>
</organism>
<gene>
    <name evidence="10" type="ORF">mPipKuh1_012785</name>
</gene>
<feature type="transmembrane region" description="Helical" evidence="8">
    <location>
        <begin position="90"/>
        <end position="112"/>
    </location>
</feature>
<proteinExistence type="predicted"/>
<keyword evidence="5 8" id="KW-0472">Membrane</keyword>
<dbReference type="GO" id="GO:0004984">
    <property type="term" value="F:olfactory receptor activity"/>
    <property type="evidence" value="ECO:0007669"/>
    <property type="project" value="InterPro"/>
</dbReference>
<dbReference type="GO" id="GO:0016020">
    <property type="term" value="C:membrane"/>
    <property type="evidence" value="ECO:0007669"/>
    <property type="project" value="UniProtKB-SubCell"/>
</dbReference>
<evidence type="ECO:0000259" key="9">
    <source>
        <dbReference type="PROSITE" id="PS50262"/>
    </source>
</evidence>
<accession>A0A7J7X131</accession>
<evidence type="ECO:0000256" key="1">
    <source>
        <dbReference type="ARBA" id="ARBA00004141"/>
    </source>
</evidence>
<dbReference type="SUPFAM" id="SSF81321">
    <property type="entry name" value="Family A G protein-coupled receptor-like"/>
    <property type="match status" value="1"/>
</dbReference>
<dbReference type="Proteomes" id="UP000558488">
    <property type="component" value="Unassembled WGS sequence"/>
</dbReference>
<dbReference type="GO" id="GO:0004930">
    <property type="term" value="F:G protein-coupled receptor activity"/>
    <property type="evidence" value="ECO:0007669"/>
    <property type="project" value="UniProtKB-KW"/>
</dbReference>
<keyword evidence="3 8" id="KW-1133">Transmembrane helix</keyword>
<keyword evidence="11" id="KW-1185">Reference proteome</keyword>
<evidence type="ECO:0000313" key="11">
    <source>
        <dbReference type="Proteomes" id="UP000558488"/>
    </source>
</evidence>
<evidence type="ECO:0000256" key="3">
    <source>
        <dbReference type="ARBA" id="ARBA00022989"/>
    </source>
</evidence>
<feature type="domain" description="G-protein coupled receptors family 1 profile" evidence="9">
    <location>
        <begin position="1"/>
        <end position="111"/>
    </location>
</feature>
<comment type="subcellular location">
    <subcellularLocation>
        <location evidence="1">Membrane</location>
        <topology evidence="1">Multi-pass membrane protein</topology>
    </subcellularLocation>
</comment>
<keyword evidence="4" id="KW-0297">G-protein coupled receptor</keyword>
<evidence type="ECO:0000256" key="4">
    <source>
        <dbReference type="ARBA" id="ARBA00023040"/>
    </source>
</evidence>
<evidence type="ECO:0000256" key="5">
    <source>
        <dbReference type="ARBA" id="ARBA00023136"/>
    </source>
</evidence>
<keyword evidence="6" id="KW-0675">Receptor</keyword>
<dbReference type="Pfam" id="PF13853">
    <property type="entry name" value="7tm_4"/>
    <property type="match status" value="1"/>
</dbReference>
<comment type="caution">
    <text evidence="10">The sequence shown here is derived from an EMBL/GenBank/DDBJ whole genome shotgun (WGS) entry which is preliminary data.</text>
</comment>
<evidence type="ECO:0000313" key="10">
    <source>
        <dbReference type="EMBL" id="KAF6343292.1"/>
    </source>
</evidence>
<dbReference type="EMBL" id="JACAGB010000009">
    <property type="protein sequence ID" value="KAF6343292.1"/>
    <property type="molecule type" value="Genomic_DNA"/>
</dbReference>
<dbReference type="PANTHER" id="PTHR48018">
    <property type="entry name" value="OLFACTORY RECEPTOR"/>
    <property type="match status" value="1"/>
</dbReference>